<dbReference type="GO" id="GO:0005737">
    <property type="term" value="C:cytoplasm"/>
    <property type="evidence" value="ECO:0007669"/>
    <property type="project" value="TreeGrafter"/>
</dbReference>
<dbReference type="PROSITE" id="PS51339">
    <property type="entry name" value="PPASE_MYOTUBULARIN"/>
    <property type="match status" value="1"/>
</dbReference>
<dbReference type="EMBL" id="AJWK01022467">
    <property type="status" value="NOT_ANNOTATED_CDS"/>
    <property type="molecule type" value="Genomic_DNA"/>
</dbReference>
<evidence type="ECO:0000259" key="7">
    <source>
        <dbReference type="PROSITE" id="PS50188"/>
    </source>
</evidence>
<feature type="domain" description="RING-type" evidence="6">
    <location>
        <begin position="1742"/>
        <end position="1780"/>
    </location>
</feature>
<dbReference type="InterPro" id="IPR013083">
    <property type="entry name" value="Znf_RING/FYVE/PHD"/>
</dbReference>
<feature type="coiled-coil region" evidence="5">
    <location>
        <begin position="510"/>
        <end position="544"/>
    </location>
</feature>
<evidence type="ECO:0000259" key="8">
    <source>
        <dbReference type="PROSITE" id="PS51339"/>
    </source>
</evidence>
<dbReference type="Gene3D" id="2.30.29.30">
    <property type="entry name" value="Pleckstrin-homology domain (PH domain)/Phosphotyrosine-binding domain (PTB)"/>
    <property type="match status" value="1"/>
</dbReference>
<dbReference type="Pfam" id="PF21098">
    <property type="entry name" value="PH-GRAM_MTMR6-like"/>
    <property type="match status" value="1"/>
</dbReference>
<dbReference type="InterPro" id="IPR029021">
    <property type="entry name" value="Prot-tyrosine_phosphatase-like"/>
</dbReference>
<keyword evidence="10" id="KW-1185">Reference proteome</keyword>
<dbReference type="EMBL" id="AJWK01022466">
    <property type="status" value="NOT_ANNOTATED_CDS"/>
    <property type="molecule type" value="Genomic_DNA"/>
</dbReference>
<dbReference type="PANTHER" id="PTHR10807:SF73">
    <property type="entry name" value="LD06050P"/>
    <property type="match status" value="1"/>
</dbReference>
<dbReference type="CDD" id="cd16541">
    <property type="entry name" value="RING-HC_RNF123"/>
    <property type="match status" value="1"/>
</dbReference>
<evidence type="ECO:0000256" key="4">
    <source>
        <dbReference type="PROSITE-ProRule" id="PRU00175"/>
    </source>
</evidence>
<dbReference type="Proteomes" id="UP000092461">
    <property type="component" value="Unassembled WGS sequence"/>
</dbReference>
<dbReference type="Pfam" id="PF25576">
    <property type="entry name" value="TPR_RNF123"/>
    <property type="match status" value="1"/>
</dbReference>
<dbReference type="GO" id="GO:0019903">
    <property type="term" value="F:protein phosphatase binding"/>
    <property type="evidence" value="ECO:0007669"/>
    <property type="project" value="TreeGrafter"/>
</dbReference>
<dbReference type="Pfam" id="PF00622">
    <property type="entry name" value="SPRY"/>
    <property type="match status" value="1"/>
</dbReference>
<dbReference type="InterPro" id="IPR010569">
    <property type="entry name" value="Myotubularin-like_Pase_dom"/>
</dbReference>
<evidence type="ECO:0000256" key="5">
    <source>
        <dbReference type="SAM" id="Coils"/>
    </source>
</evidence>
<dbReference type="GO" id="GO:0010507">
    <property type="term" value="P:negative regulation of autophagy"/>
    <property type="evidence" value="ECO:0007669"/>
    <property type="project" value="TreeGrafter"/>
</dbReference>
<evidence type="ECO:0000256" key="1">
    <source>
        <dbReference type="ARBA" id="ARBA00007471"/>
    </source>
</evidence>
<dbReference type="InterPro" id="IPR043136">
    <property type="entry name" value="B30.2/SPRY_sf"/>
</dbReference>
<evidence type="ECO:0000313" key="10">
    <source>
        <dbReference type="Proteomes" id="UP000092461"/>
    </source>
</evidence>
<sequence>MEFAELILTPKLDNVTLLAGGDSAPVAGTLCITGHHLILSARKEDTQELWLLHQNIDFMERKPHMTNNQLQGGTIVLKCKDLRIISLEISAAQDFYNVAQTIEQLITLDSVNLLYAFFYRPMFPILEDGYEMFRPEVEFSKLLASDEWRLSTINRDFSVCSTYPAVVVVPRAVTDEQIVASAAFRDGGRFPVISYRHENGAVMLRSAQPSPASNNKRCRADEALLNCVLGKSRKGFIVDTWGAKGKSTSETDQHYSQWKKAVRPVCAFAHISQLLESFSRLVEACNDISCSPDKWLSRLESSNWLGHVLSALNTACVVAQCLDQDGSPVLVHGGKGLDTTLIVTSLVQIILNPDCRTVRGLQALIEREWIQAGFPFHTRHRQSCYTPAHIRAKTSGSTFVLFLDCVHQLHMQFSCSFEFSTNFLVMLFEHSFSSQFGTFLADSEHERTQLGVTRKTTSLWTYINRPEVLKTILSPVYEPNPTVIWPSVAPISIVVWDELYLRWVVNQDQAQRLRQHIENLVGREKELRSKVVRLRKELMDLYRDYQEIEKCGGHTHVSEVTQWLKAKIISNINDANGEKVAEQDGRLGPPRTVFDKEPGNTALVSISPDRLTVQSQSPFSTVRATCCVFKGKWMYEVQLRSKGVMQIGWCSAKCKFTTDTGVGDTKYSYGLDGSKQRIWHVYTKKYGPYWRSGDVFSVCLDMDEGKIEYHRNGVSLGEAFSDIERGPGLALFPAVSLSYNDSLTANFGGSPFRHPIAGYKPLQLPPKQLLQQADYLLQYLANLSRLISRTKVPLAGEKSTSDSVFMVVAALLVEELAPLLTNSYVVEDKLFSYVRSMCVIRSDPSQNVVIHPGHPHSTLGTFLTLLWTYMEPEETRAVLMKLINLIGSTYKETPIDLEYEKQRMVIVVLTCICNHPETRKYLLLERFFEKNCLPLFLYIKPPDEAALERLLPDDHIWTEGIGGRKDLYIAACEKLNSCTVTLYTLQKNLISVLLTHRDGTHDSPSSRRIFLTKFRNYVMENSLEHRSLSMQNNYATPTQPAVALSFLCILLDVTRQLLATEMPAKRIQVDPVNFYNDAFTYFHFDRLGGVLSHLKKVFRTEMITVLGENHPAIIPLAPDAANRQDSADFYSAMLMITGHQPNQNFPSSIPRNIFPVRQVGSPVRRGIDRNTNQSLDELLDCSIFYYYAVAHKYIVMIADLRDNIAMLSGILTETKDCSDEVLKTLEELKAANGGLSNAHDDILVEIQERFGQRKSIFAKRSMELARKQAWYRSVALGAHRRDLLCWLLKLIFNTLQSGSSQGVLFSFVPETYINVLPILLDTVLDFSFHDMNLQHDFTDSMDIVISAAEFLAAHSTDPRVVLASCKDALLQALGTVTCHEVGIRSLEKTTASSQLAMVHSLLRPYENRAWGQSNWLLLRFWLGEGFAYRESRPTSIWQQGELTSSALGLFRSRGKNGSHTGLLHHIAPACPSRHFQHLISRILLADEPYCTIFLNSLLSQLNWAFSEFILLLQEIQTASRRTDQHQGIDSRQLKICSMCFELTVSLMRALEMIITIAPGIFQDPSRPNSDLLLGRVCQLASQVLSRVTTPPGCFQYVLDLCLPDLSSVTHFAIISAVLGILLALMKDEVEEEDFIVSKIPRVSRCLLIEPSFQTITLEFALGEAKATPIAPVVSPPDSGVDNSTQNIEQFPQDPPILTFNLADYPTHITSEELLKVRQMIRVLQKRQTMMSEVTILSEDSLCSICYAKAISCEFLPCQHQSCGNCIVQHLLSNKVCFYCKTPIVLVKSFDGTILYENSHISLSSEDSTEYFTS</sequence>
<dbReference type="CDD" id="cd13211">
    <property type="entry name" value="PH-GRAM_MTMR9"/>
    <property type="match status" value="1"/>
</dbReference>
<dbReference type="VEuPathDB" id="VectorBase:LLONM1_004181"/>
<dbReference type="InterPro" id="IPR011993">
    <property type="entry name" value="PH-like_dom_sf"/>
</dbReference>
<protein>
    <submittedName>
        <fullName evidence="9">Uncharacterized protein</fullName>
    </submittedName>
</protein>
<dbReference type="InterPro" id="IPR057987">
    <property type="entry name" value="TPR_RNF123/RKP"/>
</dbReference>
<feature type="domain" description="B30.2/SPRY" evidence="7">
    <location>
        <begin position="572"/>
        <end position="752"/>
    </location>
</feature>
<dbReference type="SUPFAM" id="SSF52799">
    <property type="entry name" value="(Phosphotyrosine protein) phosphatases II"/>
    <property type="match status" value="1"/>
</dbReference>
<dbReference type="VEuPathDB" id="VectorBase:LLONM1_001021"/>
<dbReference type="SUPFAM" id="SSF50729">
    <property type="entry name" value="PH domain-like"/>
    <property type="match status" value="1"/>
</dbReference>
<name>A0A1B0GJZ1_LUTLO</name>
<dbReference type="Pfam" id="PF06602">
    <property type="entry name" value="Myotub-related"/>
    <property type="match status" value="1"/>
</dbReference>
<dbReference type="SUPFAM" id="SSF57850">
    <property type="entry name" value="RING/U-box"/>
    <property type="match status" value="1"/>
</dbReference>
<dbReference type="Gene3D" id="3.30.40.10">
    <property type="entry name" value="Zinc/RING finger domain, C3HC4 (zinc finger)"/>
    <property type="match status" value="1"/>
</dbReference>
<dbReference type="EMBL" id="AJWK01022468">
    <property type="status" value="NOT_ANNOTATED_CDS"/>
    <property type="molecule type" value="Genomic_DNA"/>
</dbReference>
<keyword evidence="2 4" id="KW-0863">Zinc-finger</keyword>
<dbReference type="InterPro" id="IPR003877">
    <property type="entry name" value="SPRY_dom"/>
</dbReference>
<dbReference type="GO" id="GO:0046856">
    <property type="term" value="P:phosphatidylinositol dephosphorylation"/>
    <property type="evidence" value="ECO:0007669"/>
    <property type="project" value="TreeGrafter"/>
</dbReference>
<evidence type="ECO:0000313" key="9">
    <source>
        <dbReference type="EnsemblMetazoa" id="LLOJ006801-PA"/>
    </source>
</evidence>
<dbReference type="EnsemblMetazoa" id="LLOJ006801-RA">
    <property type="protein sequence ID" value="LLOJ006801-PA"/>
    <property type="gene ID" value="LLOJ006801"/>
</dbReference>
<dbReference type="PROSITE" id="PS50188">
    <property type="entry name" value="B302_SPRY"/>
    <property type="match status" value="1"/>
</dbReference>
<dbReference type="Gene3D" id="2.60.120.920">
    <property type="match status" value="1"/>
</dbReference>
<accession>A0A1B0GJZ1</accession>
<evidence type="ECO:0000259" key="6">
    <source>
        <dbReference type="PROSITE" id="PS50089"/>
    </source>
</evidence>
<dbReference type="PANTHER" id="PTHR10807">
    <property type="entry name" value="MYOTUBULARIN-RELATED"/>
    <property type="match status" value="1"/>
</dbReference>
<dbReference type="InterPro" id="IPR048994">
    <property type="entry name" value="PH-GRAM_MTMR6-9"/>
</dbReference>
<dbReference type="InterPro" id="IPR001841">
    <property type="entry name" value="Znf_RING"/>
</dbReference>
<keyword evidence="5" id="KW-0175">Coiled coil</keyword>
<proteinExistence type="inferred from homology"/>
<evidence type="ECO:0000256" key="2">
    <source>
        <dbReference type="ARBA" id="ARBA00022771"/>
    </source>
</evidence>
<comment type="similarity">
    <text evidence="1">Belongs to the protein-tyrosine phosphatase family. Non-receptor class myotubularin subfamily.</text>
</comment>
<dbReference type="SMART" id="SM00449">
    <property type="entry name" value="SPRY"/>
    <property type="match status" value="1"/>
</dbReference>
<dbReference type="InterPro" id="IPR013320">
    <property type="entry name" value="ConA-like_dom_sf"/>
</dbReference>
<keyword evidence="2 4" id="KW-0479">Metal-binding</keyword>
<keyword evidence="3" id="KW-0862">Zinc</keyword>
<feature type="domain" description="Myotubularin phosphatase" evidence="8">
    <location>
        <begin position="129"/>
        <end position="500"/>
    </location>
</feature>
<dbReference type="SUPFAM" id="SSF49899">
    <property type="entry name" value="Concanavalin A-like lectins/glucanases"/>
    <property type="match status" value="1"/>
</dbReference>
<dbReference type="VEuPathDB" id="VectorBase:LLOJ006801"/>
<evidence type="ECO:0000256" key="3">
    <source>
        <dbReference type="ARBA" id="ARBA00022833"/>
    </source>
</evidence>
<dbReference type="GO" id="GO:0008270">
    <property type="term" value="F:zinc ion binding"/>
    <property type="evidence" value="ECO:0007669"/>
    <property type="project" value="UniProtKB-KW"/>
</dbReference>
<reference evidence="9" key="1">
    <citation type="submission" date="2020-05" db="UniProtKB">
        <authorList>
            <consortium name="EnsemblMetazoa"/>
        </authorList>
    </citation>
    <scope>IDENTIFICATION</scope>
    <source>
        <strain evidence="9">Jacobina</strain>
    </source>
</reference>
<dbReference type="InterPro" id="IPR030564">
    <property type="entry name" value="Myotubularin"/>
</dbReference>
<dbReference type="PROSITE" id="PS50089">
    <property type="entry name" value="ZF_RING_2"/>
    <property type="match status" value="1"/>
</dbReference>
<organism evidence="9 10">
    <name type="scientific">Lutzomyia longipalpis</name>
    <name type="common">Sand fly</name>
    <dbReference type="NCBI Taxonomy" id="7200"/>
    <lineage>
        <taxon>Eukaryota</taxon>
        <taxon>Metazoa</taxon>
        <taxon>Ecdysozoa</taxon>
        <taxon>Arthropoda</taxon>
        <taxon>Hexapoda</taxon>
        <taxon>Insecta</taxon>
        <taxon>Pterygota</taxon>
        <taxon>Neoptera</taxon>
        <taxon>Endopterygota</taxon>
        <taxon>Diptera</taxon>
        <taxon>Nematocera</taxon>
        <taxon>Psychodoidea</taxon>
        <taxon>Psychodidae</taxon>
        <taxon>Lutzomyia</taxon>
        <taxon>Lutzomyia</taxon>
    </lineage>
</organism>
<dbReference type="InterPro" id="IPR001870">
    <property type="entry name" value="B30.2/SPRY"/>
</dbReference>
<dbReference type="Pfam" id="PF13920">
    <property type="entry name" value="zf-C3HC4_3"/>
    <property type="match status" value="1"/>
</dbReference>